<sequence length="160" mass="17242">VHANSGEGEHGHIDGHRLDEVHQGTHGGSEHPAAGVKGVGQGERDTRDTHQQVGEGQVTDEQVGDVVHFARVPDDVKQQIVARHAHQQHQGVAGDDEQFEGRQKLHAHKLGAGFGSGGVVQRHFKHVPADVPLCAGYTRPGTSLVCSQTRELHPNRRTPC</sequence>
<reference evidence="1" key="1">
    <citation type="submission" date="2021-05" db="EMBL/GenBank/DDBJ databases">
        <authorList>
            <person name="Pan Q."/>
            <person name="Jouanno E."/>
            <person name="Zahm M."/>
            <person name="Klopp C."/>
            <person name="Cabau C."/>
            <person name="Louis A."/>
            <person name="Berthelot C."/>
            <person name="Parey E."/>
            <person name="Roest Crollius H."/>
            <person name="Montfort J."/>
            <person name="Robinson-Rechavi M."/>
            <person name="Bouchez O."/>
            <person name="Lampietro C."/>
            <person name="Lopez Roques C."/>
            <person name="Donnadieu C."/>
            <person name="Postlethwait J."/>
            <person name="Bobe J."/>
            <person name="Dillon D."/>
            <person name="Chandos A."/>
            <person name="von Hippel F."/>
            <person name="Guiguen Y."/>
        </authorList>
    </citation>
    <scope>NUCLEOTIDE SEQUENCE</scope>
    <source>
        <strain evidence="1">YG-Jan2019</strain>
    </source>
</reference>
<dbReference type="Proteomes" id="UP001157502">
    <property type="component" value="Chromosome 23"/>
</dbReference>
<gene>
    <name evidence="1" type="ORF">DPEC_G00263620</name>
</gene>
<feature type="non-terminal residue" evidence="1">
    <location>
        <position position="1"/>
    </location>
</feature>
<evidence type="ECO:0000313" key="1">
    <source>
        <dbReference type="EMBL" id="KAJ7994218.1"/>
    </source>
</evidence>
<proteinExistence type="predicted"/>
<evidence type="ECO:0000313" key="2">
    <source>
        <dbReference type="Proteomes" id="UP001157502"/>
    </source>
</evidence>
<comment type="caution">
    <text evidence="1">The sequence shown here is derived from an EMBL/GenBank/DDBJ whole genome shotgun (WGS) entry which is preliminary data.</text>
</comment>
<name>A0ACC2FSB0_DALPE</name>
<organism evidence="1 2">
    <name type="scientific">Dallia pectoralis</name>
    <name type="common">Alaska blackfish</name>
    <dbReference type="NCBI Taxonomy" id="75939"/>
    <lineage>
        <taxon>Eukaryota</taxon>
        <taxon>Metazoa</taxon>
        <taxon>Chordata</taxon>
        <taxon>Craniata</taxon>
        <taxon>Vertebrata</taxon>
        <taxon>Euteleostomi</taxon>
        <taxon>Actinopterygii</taxon>
        <taxon>Neopterygii</taxon>
        <taxon>Teleostei</taxon>
        <taxon>Protacanthopterygii</taxon>
        <taxon>Esociformes</taxon>
        <taxon>Umbridae</taxon>
        <taxon>Dallia</taxon>
    </lineage>
</organism>
<accession>A0ACC2FSB0</accession>
<keyword evidence="2" id="KW-1185">Reference proteome</keyword>
<protein>
    <submittedName>
        <fullName evidence="1">Uncharacterized protein</fullName>
    </submittedName>
</protein>
<dbReference type="EMBL" id="CM055750">
    <property type="protein sequence ID" value="KAJ7994218.1"/>
    <property type="molecule type" value="Genomic_DNA"/>
</dbReference>